<comment type="caution">
    <text evidence="2">The sequence shown here is derived from an EMBL/GenBank/DDBJ whole genome shotgun (WGS) entry which is preliminary data.</text>
</comment>
<evidence type="ECO:0000313" key="3">
    <source>
        <dbReference type="Proteomes" id="UP001066276"/>
    </source>
</evidence>
<feature type="non-terminal residue" evidence="2">
    <location>
        <position position="51"/>
    </location>
</feature>
<organism evidence="2 3">
    <name type="scientific">Pleurodeles waltl</name>
    <name type="common">Iberian ribbed newt</name>
    <dbReference type="NCBI Taxonomy" id="8319"/>
    <lineage>
        <taxon>Eukaryota</taxon>
        <taxon>Metazoa</taxon>
        <taxon>Chordata</taxon>
        <taxon>Craniata</taxon>
        <taxon>Vertebrata</taxon>
        <taxon>Euteleostomi</taxon>
        <taxon>Amphibia</taxon>
        <taxon>Batrachia</taxon>
        <taxon>Caudata</taxon>
        <taxon>Salamandroidea</taxon>
        <taxon>Salamandridae</taxon>
        <taxon>Pleurodelinae</taxon>
        <taxon>Pleurodeles</taxon>
    </lineage>
</organism>
<accession>A0AAV7NNW6</accession>
<keyword evidence="1" id="KW-0732">Signal</keyword>
<name>A0AAV7NNW6_PLEWA</name>
<feature type="non-terminal residue" evidence="2">
    <location>
        <position position="1"/>
    </location>
</feature>
<dbReference type="Gene3D" id="3.40.720.10">
    <property type="entry name" value="Alkaline Phosphatase, subunit A"/>
    <property type="match status" value="1"/>
</dbReference>
<gene>
    <name evidence="2" type="ORF">NDU88_005967</name>
</gene>
<feature type="signal peptide" evidence="1">
    <location>
        <begin position="1"/>
        <end position="19"/>
    </location>
</feature>
<feature type="chain" id="PRO_5043686836" description="Arylsulfatase" evidence="1">
    <location>
        <begin position="20"/>
        <end position="51"/>
    </location>
</feature>
<reference evidence="2" key="1">
    <citation type="journal article" date="2022" name="bioRxiv">
        <title>Sequencing and chromosome-scale assembly of the giantPleurodeles waltlgenome.</title>
        <authorList>
            <person name="Brown T."/>
            <person name="Elewa A."/>
            <person name="Iarovenko S."/>
            <person name="Subramanian E."/>
            <person name="Araus A.J."/>
            <person name="Petzold A."/>
            <person name="Susuki M."/>
            <person name="Suzuki K.-i.T."/>
            <person name="Hayashi T."/>
            <person name="Toyoda A."/>
            <person name="Oliveira C."/>
            <person name="Osipova E."/>
            <person name="Leigh N.D."/>
            <person name="Simon A."/>
            <person name="Yun M.H."/>
        </authorList>
    </citation>
    <scope>NUCLEOTIDE SEQUENCE</scope>
    <source>
        <strain evidence="2">20211129_DDA</strain>
        <tissue evidence="2">Liver</tissue>
    </source>
</reference>
<protein>
    <recommendedName>
        <fullName evidence="4">Arylsulfatase</fullName>
    </recommendedName>
</protein>
<dbReference type="EMBL" id="JANPWB010000012">
    <property type="protein sequence ID" value="KAJ1117771.1"/>
    <property type="molecule type" value="Genomic_DNA"/>
</dbReference>
<evidence type="ECO:0000313" key="2">
    <source>
        <dbReference type="EMBL" id="KAJ1117771.1"/>
    </source>
</evidence>
<proteinExistence type="predicted"/>
<dbReference type="InterPro" id="IPR017850">
    <property type="entry name" value="Alkaline_phosphatase_core_sf"/>
</dbReference>
<dbReference type="AlphaFoldDB" id="A0AAV7NNW6"/>
<evidence type="ECO:0000256" key="1">
    <source>
        <dbReference type="SAM" id="SignalP"/>
    </source>
</evidence>
<dbReference type="Proteomes" id="UP001066276">
    <property type="component" value="Chromosome 8"/>
</dbReference>
<evidence type="ECO:0008006" key="4">
    <source>
        <dbReference type="Google" id="ProtNLM"/>
    </source>
</evidence>
<dbReference type="SUPFAM" id="SSF53649">
    <property type="entry name" value="Alkaline phosphatase-like"/>
    <property type="match status" value="1"/>
</dbReference>
<sequence length="51" mass="5545">DMMHIAVMMLGLTYVAVQSTNSYKSTRPNFVLIMVDDLGVGDLGCFGNSTM</sequence>
<keyword evidence="3" id="KW-1185">Reference proteome</keyword>